<dbReference type="InterPro" id="IPR025419">
    <property type="entry name" value="DUF4142"/>
</dbReference>
<dbReference type="PANTHER" id="PTHR38593:SF1">
    <property type="entry name" value="BLR2558 PROTEIN"/>
    <property type="match status" value="1"/>
</dbReference>
<feature type="region of interest" description="Disordered" evidence="1">
    <location>
        <begin position="24"/>
        <end position="66"/>
    </location>
</feature>
<dbReference type="Proteomes" id="UP000647241">
    <property type="component" value="Unassembled WGS sequence"/>
</dbReference>
<accession>A0A917HJR4</accession>
<keyword evidence="2" id="KW-0732">Signal</keyword>
<dbReference type="Pfam" id="PF13628">
    <property type="entry name" value="DUF4142"/>
    <property type="match status" value="1"/>
</dbReference>
<feature type="compositionally biased region" description="Polar residues" evidence="1">
    <location>
        <begin position="51"/>
        <end position="62"/>
    </location>
</feature>
<organism evidence="4 5">
    <name type="scientific">Edaphobacter dinghuensis</name>
    <dbReference type="NCBI Taxonomy" id="1560005"/>
    <lineage>
        <taxon>Bacteria</taxon>
        <taxon>Pseudomonadati</taxon>
        <taxon>Acidobacteriota</taxon>
        <taxon>Terriglobia</taxon>
        <taxon>Terriglobales</taxon>
        <taxon>Acidobacteriaceae</taxon>
        <taxon>Edaphobacter</taxon>
    </lineage>
</organism>
<feature type="compositionally biased region" description="Basic and acidic residues" evidence="1">
    <location>
        <begin position="164"/>
        <end position="173"/>
    </location>
</feature>
<feature type="region of interest" description="Disordered" evidence="1">
    <location>
        <begin position="164"/>
        <end position="189"/>
    </location>
</feature>
<dbReference type="AlphaFoldDB" id="A0A917HJR4"/>
<name>A0A917HJR4_9BACT</name>
<dbReference type="Gene3D" id="1.20.1260.10">
    <property type="match status" value="1"/>
</dbReference>
<evidence type="ECO:0000313" key="4">
    <source>
        <dbReference type="EMBL" id="GGG81318.1"/>
    </source>
</evidence>
<feature type="signal peptide" evidence="2">
    <location>
        <begin position="1"/>
        <end position="21"/>
    </location>
</feature>
<keyword evidence="5" id="KW-1185">Reference proteome</keyword>
<dbReference type="PANTHER" id="PTHR38593">
    <property type="entry name" value="BLR2558 PROTEIN"/>
    <property type="match status" value="1"/>
</dbReference>
<proteinExistence type="predicted"/>
<evidence type="ECO:0000256" key="2">
    <source>
        <dbReference type="SAM" id="SignalP"/>
    </source>
</evidence>
<evidence type="ECO:0000256" key="1">
    <source>
        <dbReference type="SAM" id="MobiDB-lite"/>
    </source>
</evidence>
<sequence>MHSLPVLLTGAALLSVPCAIAQMSPGGGQQQSSPTQQTTPGTQPGMQPGSAMNQATTSNQDPNGPAAMMDKAFVREALQGGMAEVQMGQLALQKSSNPDVKQFAQKMVDDHTKLGDAMKQVAQQMNVKPPSSLSGKDKSTVSKLSALNSDEFDKAYIQNMVKDHKQDEKEFKQEAQNTSNPALKSLVSQGGQMIDQHLQMIEQIAQKNNVVASK</sequence>
<feature type="chain" id="PRO_5037043016" description="DUF4142 domain-containing protein" evidence="2">
    <location>
        <begin position="22"/>
        <end position="214"/>
    </location>
</feature>
<feature type="domain" description="DUF4142" evidence="3">
    <location>
        <begin position="70"/>
        <end position="204"/>
    </location>
</feature>
<comment type="caution">
    <text evidence="4">The sequence shown here is derived from an EMBL/GenBank/DDBJ whole genome shotgun (WGS) entry which is preliminary data.</text>
</comment>
<dbReference type="EMBL" id="BMGT01000003">
    <property type="protein sequence ID" value="GGG81318.1"/>
    <property type="molecule type" value="Genomic_DNA"/>
</dbReference>
<dbReference type="InterPro" id="IPR012347">
    <property type="entry name" value="Ferritin-like"/>
</dbReference>
<feature type="compositionally biased region" description="Low complexity" evidence="1">
    <location>
        <begin position="30"/>
        <end position="50"/>
    </location>
</feature>
<feature type="compositionally biased region" description="Polar residues" evidence="1">
    <location>
        <begin position="174"/>
        <end position="189"/>
    </location>
</feature>
<protein>
    <recommendedName>
        <fullName evidence="3">DUF4142 domain-containing protein</fullName>
    </recommendedName>
</protein>
<evidence type="ECO:0000313" key="5">
    <source>
        <dbReference type="Proteomes" id="UP000647241"/>
    </source>
</evidence>
<evidence type="ECO:0000259" key="3">
    <source>
        <dbReference type="Pfam" id="PF13628"/>
    </source>
</evidence>
<gene>
    <name evidence="4" type="ORF">GCM10011585_25990</name>
</gene>
<reference evidence="4" key="1">
    <citation type="journal article" date="2014" name="Int. J. Syst. Evol. Microbiol.">
        <title>Complete genome sequence of Corynebacterium casei LMG S-19264T (=DSM 44701T), isolated from a smear-ripened cheese.</title>
        <authorList>
            <consortium name="US DOE Joint Genome Institute (JGI-PGF)"/>
            <person name="Walter F."/>
            <person name="Albersmeier A."/>
            <person name="Kalinowski J."/>
            <person name="Ruckert C."/>
        </authorList>
    </citation>
    <scope>NUCLEOTIDE SEQUENCE</scope>
    <source>
        <strain evidence="4">CGMCC 1.12997</strain>
    </source>
</reference>
<reference evidence="4" key="2">
    <citation type="submission" date="2020-09" db="EMBL/GenBank/DDBJ databases">
        <authorList>
            <person name="Sun Q."/>
            <person name="Zhou Y."/>
        </authorList>
    </citation>
    <scope>NUCLEOTIDE SEQUENCE</scope>
    <source>
        <strain evidence="4">CGMCC 1.12997</strain>
    </source>
</reference>